<dbReference type="InterPro" id="IPR037695">
    <property type="entry name" value="IQUB"/>
</dbReference>
<dbReference type="Proteomes" id="UP000246121">
    <property type="component" value="Unassembled WGS sequence"/>
</dbReference>
<dbReference type="AlphaFoldDB" id="A0A2V2UJQ3"/>
<dbReference type="VEuPathDB" id="TriTrypDB:C3747_22g57"/>
<dbReference type="PROSITE" id="PS50096">
    <property type="entry name" value="IQ"/>
    <property type="match status" value="1"/>
</dbReference>
<dbReference type="VEuPathDB" id="TriTrypDB:TcCLB.511817.120"/>
<feature type="region of interest" description="Disordered" evidence="2">
    <location>
        <begin position="112"/>
        <end position="145"/>
    </location>
</feature>
<feature type="region of interest" description="Disordered" evidence="2">
    <location>
        <begin position="1"/>
        <end position="37"/>
    </location>
</feature>
<dbReference type="VEuPathDB" id="TriTrypDB:TcBrA4_0092410"/>
<dbReference type="VEuPathDB" id="TriTrypDB:TcG_08460"/>
<dbReference type="VEuPathDB" id="TriTrypDB:Tc_MARK_99"/>
<feature type="compositionally biased region" description="Basic and acidic residues" evidence="2">
    <location>
        <begin position="63"/>
        <end position="76"/>
    </location>
</feature>
<gene>
    <name evidence="4" type="ORF">C4B63_242g5</name>
</gene>
<evidence type="ECO:0000313" key="5">
    <source>
        <dbReference type="Proteomes" id="UP000246121"/>
    </source>
</evidence>
<dbReference type="VEuPathDB" id="TriTrypDB:TCDM_02574"/>
<feature type="domain" description="IQ motif and ubiquitin-like" evidence="3">
    <location>
        <begin position="542"/>
        <end position="667"/>
    </location>
</feature>
<dbReference type="EMBL" id="PRFA01000242">
    <property type="protein sequence ID" value="PWU84241.1"/>
    <property type="molecule type" value="Genomic_DNA"/>
</dbReference>
<evidence type="ECO:0000256" key="1">
    <source>
        <dbReference type="SAM" id="Coils"/>
    </source>
</evidence>
<comment type="caution">
    <text evidence="4">The sequence shown here is derived from an EMBL/GenBank/DDBJ whole genome shotgun (WGS) entry which is preliminary data.</text>
</comment>
<dbReference type="VEuPathDB" id="TriTrypDB:BCY84_17396"/>
<reference evidence="4 5" key="1">
    <citation type="journal article" date="2018" name="Microb. Genom.">
        <title>Expanding an expanded genome: long-read sequencing of Trypanosoma cruzi.</title>
        <authorList>
            <person name="Berna L."/>
            <person name="Rodriguez M."/>
            <person name="Chiribao M.L."/>
            <person name="Parodi-Talice A."/>
            <person name="Pita S."/>
            <person name="Rijo G."/>
            <person name="Alvarez-Valin F."/>
            <person name="Robello C."/>
        </authorList>
    </citation>
    <scope>NUCLEOTIDE SEQUENCE [LARGE SCALE GENOMIC DNA]</scope>
    <source>
        <strain evidence="4 5">Dm28c</strain>
    </source>
</reference>
<evidence type="ECO:0000313" key="4">
    <source>
        <dbReference type="EMBL" id="PWU84241.1"/>
    </source>
</evidence>
<feature type="region of interest" description="Disordered" evidence="2">
    <location>
        <begin position="50"/>
        <end position="91"/>
    </location>
</feature>
<dbReference type="VEuPathDB" id="TriTrypDB:TCSYLVIO_001416"/>
<dbReference type="Pfam" id="PF25805">
    <property type="entry name" value="IQUB"/>
    <property type="match status" value="1"/>
</dbReference>
<name>A0A2V2UJQ3_TRYCR</name>
<feature type="coiled-coil region" evidence="1">
    <location>
        <begin position="445"/>
        <end position="472"/>
    </location>
</feature>
<evidence type="ECO:0000259" key="3">
    <source>
        <dbReference type="Pfam" id="PF25805"/>
    </source>
</evidence>
<dbReference type="VEuPathDB" id="TriTrypDB:TcCL_NonESM00547"/>
<accession>A0A2V2UJQ3</accession>
<dbReference type="VEuPathDB" id="TriTrypDB:TcBrA4_0092420"/>
<dbReference type="VEuPathDB" id="TriTrypDB:C4B63_242g5"/>
<dbReference type="VEuPathDB" id="TriTrypDB:ECC02_005775"/>
<sequence>MDANDGAPPSEPQDTPVLRGDKEQPVQQTANEVQAPRVEAIEETNENIQAVQSGAVVEEPLQQEEREASEGGEELKPNLVGAEVSSEHKPREELEVIPAPVATIPTSIEEEEIMQPQQPSHGTQAELGEDHPSPTPSVPAPTASPAAVTSAAEVSSNGYIVYAQNDVIVDATVYPTGFRILVKAPGSPGGKIATRFVYESVASNLGTHPEVIKVYCKGKRIRFGETIDYEIGELPAKGRLWVDVHFNEDKMPPHLQKLRKDDNVVRCLQLRSRPDDISPADLVASRKRGLTFDEAINEFRQRNKSKDIVSVVLLHEPTGTRMPFLGGYRLKKDPSRVFLHASTQLRAPGDTSLEDLQYGPLPRDGVSRRTQTYGVSRSCQTLRECSTQTARPDYEADDNYDEIVIARRYFSSMQLLALQTEKAIIMQKMYRKWKARQVYRELFAARQAFLERAAAQAAAEEAEKKLREEFERRRRATPRTADDFSTLRRELEAWRAAETTRILTDRTLSEVAKRAALTELTKRELHLLQELETLRRGVVQNRRARRFEDILSLMTAPKQCGIVSVTTRAAERARELRELYVALTETPSSVEARLDVLLHIKWTVKEFDSPLTKQIVELVDRESDLLQRGRTACSLKGLRTRLEHLFKRFIATPEYNPAVDEVVKGPTFGADENGEAASMVAARRRLKPSNAV</sequence>
<dbReference type="PANTHER" id="PTHR21074">
    <property type="entry name" value="IQ AND UBIQUITIN-LIKE DOMAIN-CONTAINING PROTEIN"/>
    <property type="match status" value="1"/>
</dbReference>
<dbReference type="InterPro" id="IPR057887">
    <property type="entry name" value="IQUB_helical"/>
</dbReference>
<organism evidence="4 5">
    <name type="scientific">Trypanosoma cruzi</name>
    <dbReference type="NCBI Taxonomy" id="5693"/>
    <lineage>
        <taxon>Eukaryota</taxon>
        <taxon>Discoba</taxon>
        <taxon>Euglenozoa</taxon>
        <taxon>Kinetoplastea</taxon>
        <taxon>Metakinetoplastina</taxon>
        <taxon>Trypanosomatida</taxon>
        <taxon>Trypanosomatidae</taxon>
        <taxon>Trypanosoma</taxon>
        <taxon>Schizotrypanum</taxon>
    </lineage>
</organism>
<evidence type="ECO:0000256" key="2">
    <source>
        <dbReference type="SAM" id="MobiDB-lite"/>
    </source>
</evidence>
<protein>
    <recommendedName>
        <fullName evidence="3">IQ motif and ubiquitin-like domain-containing protein</fullName>
    </recommendedName>
</protein>
<keyword evidence="1" id="KW-0175">Coiled coil</keyword>
<dbReference type="PANTHER" id="PTHR21074:SF0">
    <property type="entry name" value="IQ AND UBIQUITIN-LIKE DOMAIN-CONTAINING PROTEIN"/>
    <property type="match status" value="1"/>
</dbReference>
<proteinExistence type="predicted"/>
<dbReference type="VEuPathDB" id="TriTrypDB:TcCLB.510525.50"/>